<evidence type="ECO:0000313" key="3">
    <source>
        <dbReference type="Proteomes" id="UP000792457"/>
    </source>
</evidence>
<dbReference type="PANTHER" id="PTHR46599">
    <property type="entry name" value="PIGGYBAC TRANSPOSABLE ELEMENT-DERIVED PROTEIN 4"/>
    <property type="match status" value="1"/>
</dbReference>
<feature type="domain" description="PiggyBac transposable element-derived protein" evidence="1">
    <location>
        <begin position="124"/>
        <end position="225"/>
    </location>
</feature>
<dbReference type="EMBL" id="KZ308339">
    <property type="protein sequence ID" value="KAG8227763.1"/>
    <property type="molecule type" value="Genomic_DNA"/>
</dbReference>
<protein>
    <recommendedName>
        <fullName evidence="1">PiggyBac transposable element-derived protein domain-containing protein</fullName>
    </recommendedName>
</protein>
<evidence type="ECO:0000259" key="1">
    <source>
        <dbReference type="Pfam" id="PF13843"/>
    </source>
</evidence>
<proteinExistence type="predicted"/>
<dbReference type="Proteomes" id="UP000792457">
    <property type="component" value="Unassembled WGS sequence"/>
</dbReference>
<dbReference type="PANTHER" id="PTHR46599:SF3">
    <property type="entry name" value="PIGGYBAC TRANSPOSABLE ELEMENT-DERIVED PROTEIN 4"/>
    <property type="match status" value="1"/>
</dbReference>
<gene>
    <name evidence="2" type="ORF">J437_LFUL005769</name>
</gene>
<organism evidence="2 3">
    <name type="scientific">Ladona fulva</name>
    <name type="common">Scarce chaser dragonfly</name>
    <name type="synonym">Libellula fulva</name>
    <dbReference type="NCBI Taxonomy" id="123851"/>
    <lineage>
        <taxon>Eukaryota</taxon>
        <taxon>Metazoa</taxon>
        <taxon>Ecdysozoa</taxon>
        <taxon>Arthropoda</taxon>
        <taxon>Hexapoda</taxon>
        <taxon>Insecta</taxon>
        <taxon>Pterygota</taxon>
        <taxon>Palaeoptera</taxon>
        <taxon>Odonata</taxon>
        <taxon>Epiprocta</taxon>
        <taxon>Anisoptera</taxon>
        <taxon>Libelluloidea</taxon>
        <taxon>Libellulidae</taxon>
        <taxon>Ladona</taxon>
    </lineage>
</organism>
<accession>A0A8K0P040</accession>
<dbReference type="Pfam" id="PF13843">
    <property type="entry name" value="DDE_Tnp_1_7"/>
    <property type="match status" value="1"/>
</dbReference>
<evidence type="ECO:0000313" key="2">
    <source>
        <dbReference type="EMBL" id="KAG8227763.1"/>
    </source>
</evidence>
<reference evidence="2" key="1">
    <citation type="submission" date="2013-04" db="EMBL/GenBank/DDBJ databases">
        <authorList>
            <person name="Qu J."/>
            <person name="Murali S.C."/>
            <person name="Bandaranaike D."/>
            <person name="Bellair M."/>
            <person name="Blankenburg K."/>
            <person name="Chao H."/>
            <person name="Dinh H."/>
            <person name="Doddapaneni H."/>
            <person name="Downs B."/>
            <person name="Dugan-Rocha S."/>
            <person name="Elkadiri S."/>
            <person name="Gnanaolivu R.D."/>
            <person name="Hernandez B."/>
            <person name="Javaid M."/>
            <person name="Jayaseelan J.C."/>
            <person name="Lee S."/>
            <person name="Li M."/>
            <person name="Ming W."/>
            <person name="Munidasa M."/>
            <person name="Muniz J."/>
            <person name="Nguyen L."/>
            <person name="Ongeri F."/>
            <person name="Osuji N."/>
            <person name="Pu L.-L."/>
            <person name="Puazo M."/>
            <person name="Qu C."/>
            <person name="Quiroz J."/>
            <person name="Raj R."/>
            <person name="Weissenberger G."/>
            <person name="Xin Y."/>
            <person name="Zou X."/>
            <person name="Han Y."/>
            <person name="Richards S."/>
            <person name="Worley K."/>
            <person name="Muzny D."/>
            <person name="Gibbs R."/>
        </authorList>
    </citation>
    <scope>NUCLEOTIDE SEQUENCE</scope>
    <source>
        <strain evidence="2">Sampled in the wild</strain>
    </source>
</reference>
<dbReference type="OrthoDB" id="118105at2759"/>
<dbReference type="AlphaFoldDB" id="A0A8K0P040"/>
<comment type="caution">
    <text evidence="2">The sequence shown here is derived from an EMBL/GenBank/DDBJ whole genome shotgun (WGS) entry which is preliminary data.</text>
</comment>
<keyword evidence="3" id="KW-1185">Reference proteome</keyword>
<dbReference type="InterPro" id="IPR029526">
    <property type="entry name" value="PGBD"/>
</dbReference>
<sequence>MAGKERIFKIDEESIQHYLFADESEDEDGLPWDEEDKEVLTEDIDKVEDKIIIEHPVGKPANITVVEQASKSESVLNTVCSWSRPKGIARVKNSFQYPYGKVTLSLSKSKDSFEIFEKTDNFNSLVELIIQQSILYMEQKGVPFTTNSEGMKAFLGMNLVMGYHVLPKIRDYWSTNPDLSCPYLANVMPRARFEAIRSALHFANNNEMLRREDVNYDRAFKVKPFTLSSSHSTV</sequence>
<reference evidence="2" key="2">
    <citation type="submission" date="2017-10" db="EMBL/GenBank/DDBJ databases">
        <title>Ladona fulva Genome sequencing and assembly.</title>
        <authorList>
            <person name="Murali S."/>
            <person name="Richards S."/>
            <person name="Bandaranaike D."/>
            <person name="Bellair M."/>
            <person name="Blankenburg K."/>
            <person name="Chao H."/>
            <person name="Dinh H."/>
            <person name="Doddapaneni H."/>
            <person name="Dugan-Rocha S."/>
            <person name="Elkadiri S."/>
            <person name="Gnanaolivu R."/>
            <person name="Hernandez B."/>
            <person name="Skinner E."/>
            <person name="Javaid M."/>
            <person name="Lee S."/>
            <person name="Li M."/>
            <person name="Ming W."/>
            <person name="Munidasa M."/>
            <person name="Muniz J."/>
            <person name="Nguyen L."/>
            <person name="Hughes D."/>
            <person name="Osuji N."/>
            <person name="Pu L.-L."/>
            <person name="Puazo M."/>
            <person name="Qu C."/>
            <person name="Quiroz J."/>
            <person name="Raj R."/>
            <person name="Weissenberger G."/>
            <person name="Xin Y."/>
            <person name="Zou X."/>
            <person name="Han Y."/>
            <person name="Worley K."/>
            <person name="Muzny D."/>
            <person name="Gibbs R."/>
        </authorList>
    </citation>
    <scope>NUCLEOTIDE SEQUENCE</scope>
    <source>
        <strain evidence="2">Sampled in the wild</strain>
    </source>
</reference>
<name>A0A8K0P040_LADFU</name>